<keyword evidence="2" id="KW-1185">Reference proteome</keyword>
<organism evidence="1 2">
    <name type="scientific">Melastoma candidum</name>
    <dbReference type="NCBI Taxonomy" id="119954"/>
    <lineage>
        <taxon>Eukaryota</taxon>
        <taxon>Viridiplantae</taxon>
        <taxon>Streptophyta</taxon>
        <taxon>Embryophyta</taxon>
        <taxon>Tracheophyta</taxon>
        <taxon>Spermatophyta</taxon>
        <taxon>Magnoliopsida</taxon>
        <taxon>eudicotyledons</taxon>
        <taxon>Gunneridae</taxon>
        <taxon>Pentapetalae</taxon>
        <taxon>rosids</taxon>
        <taxon>malvids</taxon>
        <taxon>Myrtales</taxon>
        <taxon>Melastomataceae</taxon>
        <taxon>Melastomatoideae</taxon>
        <taxon>Melastomateae</taxon>
        <taxon>Melastoma</taxon>
    </lineage>
</organism>
<evidence type="ECO:0000313" key="2">
    <source>
        <dbReference type="Proteomes" id="UP001057402"/>
    </source>
</evidence>
<comment type="caution">
    <text evidence="1">The sequence shown here is derived from an EMBL/GenBank/DDBJ whole genome shotgun (WGS) entry which is preliminary data.</text>
</comment>
<reference evidence="2" key="1">
    <citation type="journal article" date="2023" name="Front. Plant Sci.">
        <title>Chromosomal-level genome assembly of Melastoma candidum provides insights into trichome evolution.</title>
        <authorList>
            <person name="Zhong Y."/>
            <person name="Wu W."/>
            <person name="Sun C."/>
            <person name="Zou P."/>
            <person name="Liu Y."/>
            <person name="Dai S."/>
            <person name="Zhou R."/>
        </authorList>
    </citation>
    <scope>NUCLEOTIDE SEQUENCE [LARGE SCALE GENOMIC DNA]</scope>
</reference>
<gene>
    <name evidence="1" type="ORF">MLD38_033029</name>
</gene>
<protein>
    <submittedName>
        <fullName evidence="1">Uncharacterized protein</fullName>
    </submittedName>
</protein>
<accession>A0ACB9M5F8</accession>
<sequence length="380" mass="42152">MSVMKDQVAIIVGAGPSGLSAAAALRHLSIPFLVLEREDCFASLWKNYAYDRLHLHLPKQFCELPHMPFPASYPRYVPKALFLDYLDSYVKKMEIEPLYRRLVESAEREDGGSWVVRARNLESGEVEEYRCKFLLVASGETTDPNIPGIEGMGGFPGKAIHSTEYKNGKEFEGKNVLVVGAGNSGMEIALDLANHGARCSIVVRSPVHILSREMVSLALLMLKHHVPLYIVDGLLAILSRVAYGDMSKHGIRRPDEGPFLMKVKYGKYPFIDVGTCGKIRSGEIQVMPAIKRVSGGVVEFVDDKSHPFDVIVFCTGFKRSTHKWLKGDDYMLNEDGLPKQGFPNHWKGKNGLYCVGLSRRGLYGAAGDALLIADDIHSQL</sequence>
<evidence type="ECO:0000313" key="1">
    <source>
        <dbReference type="EMBL" id="KAI4319432.1"/>
    </source>
</evidence>
<proteinExistence type="predicted"/>
<name>A0ACB9M5F8_9MYRT</name>
<dbReference type="EMBL" id="CM042889">
    <property type="protein sequence ID" value="KAI4319432.1"/>
    <property type="molecule type" value="Genomic_DNA"/>
</dbReference>
<dbReference type="Proteomes" id="UP001057402">
    <property type="component" value="Chromosome 10"/>
</dbReference>